<name>A0ABW0ATK3_9ACTN</name>
<dbReference type="SMART" id="SM00560">
    <property type="entry name" value="LamGL"/>
    <property type="match status" value="1"/>
</dbReference>
<proteinExistence type="predicted"/>
<keyword evidence="2" id="KW-1015">Disulfide bond</keyword>
<dbReference type="InterPro" id="IPR006558">
    <property type="entry name" value="LamG-like"/>
</dbReference>
<dbReference type="SUPFAM" id="SSF49899">
    <property type="entry name" value="Concanavalin A-like lectins/glucanases"/>
    <property type="match status" value="1"/>
</dbReference>
<feature type="domain" description="LamG-like jellyroll fold" evidence="5">
    <location>
        <begin position="119"/>
        <end position="264"/>
    </location>
</feature>
<evidence type="ECO:0000256" key="3">
    <source>
        <dbReference type="SAM" id="MobiDB-lite"/>
    </source>
</evidence>
<reference evidence="7" key="1">
    <citation type="journal article" date="2019" name="Int. J. Syst. Evol. Microbiol.">
        <title>The Global Catalogue of Microorganisms (GCM) 10K type strain sequencing project: providing services to taxonomists for standard genome sequencing and annotation.</title>
        <authorList>
            <consortium name="The Broad Institute Genomics Platform"/>
            <consortium name="The Broad Institute Genome Sequencing Center for Infectious Disease"/>
            <person name="Wu L."/>
            <person name="Ma J."/>
        </authorList>
    </citation>
    <scope>NUCLEOTIDE SEQUENCE [LARGE SCALE GENOMIC DNA]</scope>
    <source>
        <strain evidence="7">PCU 266</strain>
    </source>
</reference>
<feature type="compositionally biased region" description="Low complexity" evidence="3">
    <location>
        <begin position="32"/>
        <end position="46"/>
    </location>
</feature>
<evidence type="ECO:0000256" key="1">
    <source>
        <dbReference type="ARBA" id="ARBA00022729"/>
    </source>
</evidence>
<feature type="region of interest" description="Disordered" evidence="3">
    <location>
        <begin position="32"/>
        <end position="72"/>
    </location>
</feature>
<keyword evidence="1 4" id="KW-0732">Signal</keyword>
<feature type="compositionally biased region" description="Polar residues" evidence="3">
    <location>
        <begin position="60"/>
        <end position="69"/>
    </location>
</feature>
<protein>
    <submittedName>
        <fullName evidence="6">LamG domain-containing protein</fullName>
    </submittedName>
</protein>
<dbReference type="Pfam" id="PF13385">
    <property type="entry name" value="Laminin_G_3"/>
    <property type="match status" value="1"/>
</dbReference>
<evidence type="ECO:0000313" key="6">
    <source>
        <dbReference type="EMBL" id="MFC5156118.1"/>
    </source>
</evidence>
<sequence>MNFAHRAVASALSAAALSLTLGALPANAAEADNATTTGTGTATEAPPSRKGYWPLESASGGLSPNTQAGAQPLALHGDSSIRWSDGLWDTPALVGGGELRLDGVGDWAQTATAPVSGDGSFTIAARALLNTADGRTQTVLSLPGAGADRIAVRYQPANGRWEAVVATEDRPDAPRVVVSDDQRLPSTDPNGSGDHLAVVFDAPTGELRLHVNGQRAATSTAADTTSWQATGGLQVGRSAVAAGGEHFAGAVDEVRAYSGALSATAIQQLSALTALPEL</sequence>
<comment type="caution">
    <text evidence="6">The sequence shown here is derived from an EMBL/GenBank/DDBJ whole genome shotgun (WGS) entry which is preliminary data.</text>
</comment>
<gene>
    <name evidence="6" type="ORF">ACFPRH_30850</name>
</gene>
<dbReference type="InterPro" id="IPR013320">
    <property type="entry name" value="ConA-like_dom_sf"/>
</dbReference>
<accession>A0ABW0ATK3</accession>
<evidence type="ECO:0000259" key="5">
    <source>
        <dbReference type="SMART" id="SM00560"/>
    </source>
</evidence>
<dbReference type="EMBL" id="JBHSKP010000030">
    <property type="protein sequence ID" value="MFC5156118.1"/>
    <property type="molecule type" value="Genomic_DNA"/>
</dbReference>
<evidence type="ECO:0000313" key="7">
    <source>
        <dbReference type="Proteomes" id="UP001596160"/>
    </source>
</evidence>
<dbReference type="Gene3D" id="2.60.120.200">
    <property type="match status" value="1"/>
</dbReference>
<keyword evidence="7" id="KW-1185">Reference proteome</keyword>
<evidence type="ECO:0000256" key="2">
    <source>
        <dbReference type="ARBA" id="ARBA00023157"/>
    </source>
</evidence>
<feature type="chain" id="PRO_5046753003" evidence="4">
    <location>
        <begin position="29"/>
        <end position="278"/>
    </location>
</feature>
<feature type="signal peptide" evidence="4">
    <location>
        <begin position="1"/>
        <end position="28"/>
    </location>
</feature>
<dbReference type="RefSeq" id="WP_344484759.1">
    <property type="nucleotide sequence ID" value="NZ_BAAASB010000026.1"/>
</dbReference>
<organism evidence="6 7">
    <name type="scientific">Streptomyces amakusaensis</name>
    <dbReference type="NCBI Taxonomy" id="67271"/>
    <lineage>
        <taxon>Bacteria</taxon>
        <taxon>Bacillati</taxon>
        <taxon>Actinomycetota</taxon>
        <taxon>Actinomycetes</taxon>
        <taxon>Kitasatosporales</taxon>
        <taxon>Streptomycetaceae</taxon>
        <taxon>Streptomyces</taxon>
    </lineage>
</organism>
<evidence type="ECO:0000256" key="4">
    <source>
        <dbReference type="SAM" id="SignalP"/>
    </source>
</evidence>
<dbReference type="Proteomes" id="UP001596160">
    <property type="component" value="Unassembled WGS sequence"/>
</dbReference>